<feature type="transmembrane region" description="Helical" evidence="5">
    <location>
        <begin position="297"/>
        <end position="320"/>
    </location>
</feature>
<evidence type="ECO:0000256" key="3">
    <source>
        <dbReference type="ARBA" id="ARBA00022989"/>
    </source>
</evidence>
<feature type="transmembrane region" description="Helical" evidence="5">
    <location>
        <begin position="58"/>
        <end position="78"/>
    </location>
</feature>
<dbReference type="GO" id="GO:0015297">
    <property type="term" value="F:antiporter activity"/>
    <property type="evidence" value="ECO:0007669"/>
    <property type="project" value="InterPro"/>
</dbReference>
<feature type="transmembrane region" description="Helical" evidence="5">
    <location>
        <begin position="275"/>
        <end position="291"/>
    </location>
</feature>
<evidence type="ECO:0000256" key="5">
    <source>
        <dbReference type="SAM" id="Phobius"/>
    </source>
</evidence>
<evidence type="ECO:0000256" key="4">
    <source>
        <dbReference type="ARBA" id="ARBA00023136"/>
    </source>
</evidence>
<keyword evidence="2 5" id="KW-0812">Transmembrane</keyword>
<reference evidence="8" key="1">
    <citation type="submission" date="2016-10" db="EMBL/GenBank/DDBJ databases">
        <authorList>
            <person name="Varghese N."/>
            <person name="Submissions S."/>
        </authorList>
    </citation>
    <scope>NUCLEOTIDE SEQUENCE [LARGE SCALE GENOMIC DNA]</scope>
    <source>
        <strain evidence="8">DSM 16995</strain>
    </source>
</reference>
<dbReference type="InterPro" id="IPR006153">
    <property type="entry name" value="Cation/H_exchanger_TM"/>
</dbReference>
<evidence type="ECO:0000259" key="6">
    <source>
        <dbReference type="Pfam" id="PF00999"/>
    </source>
</evidence>
<protein>
    <submittedName>
        <fullName evidence="7">Transporter, CPA2 family (TC 2.A.37)</fullName>
    </submittedName>
</protein>
<organism evidence="7 8">
    <name type="scientific">Maridesulfovibrio ferrireducens</name>
    <dbReference type="NCBI Taxonomy" id="246191"/>
    <lineage>
        <taxon>Bacteria</taxon>
        <taxon>Pseudomonadati</taxon>
        <taxon>Thermodesulfobacteriota</taxon>
        <taxon>Desulfovibrionia</taxon>
        <taxon>Desulfovibrionales</taxon>
        <taxon>Desulfovibrionaceae</taxon>
        <taxon>Maridesulfovibrio</taxon>
    </lineage>
</organism>
<feature type="domain" description="Cation/H+ exchanger transmembrane" evidence="6">
    <location>
        <begin position="14"/>
        <end position="378"/>
    </location>
</feature>
<evidence type="ECO:0000313" key="8">
    <source>
        <dbReference type="Proteomes" id="UP000199053"/>
    </source>
</evidence>
<dbReference type="OrthoDB" id="9783404at2"/>
<dbReference type="Gene3D" id="1.20.1530.20">
    <property type="match status" value="1"/>
</dbReference>
<feature type="transmembrane region" description="Helical" evidence="5">
    <location>
        <begin position="193"/>
        <end position="212"/>
    </location>
</feature>
<dbReference type="AlphaFoldDB" id="A0A1G9G027"/>
<dbReference type="STRING" id="246191.SAMN05660337_1776"/>
<dbReference type="RefSeq" id="WP_092160184.1">
    <property type="nucleotide sequence ID" value="NZ_FNGA01000002.1"/>
</dbReference>
<feature type="transmembrane region" description="Helical" evidence="5">
    <location>
        <begin position="332"/>
        <end position="352"/>
    </location>
</feature>
<feature type="transmembrane region" description="Helical" evidence="5">
    <location>
        <begin position="90"/>
        <end position="112"/>
    </location>
</feature>
<feature type="transmembrane region" description="Helical" evidence="5">
    <location>
        <begin position="358"/>
        <end position="379"/>
    </location>
</feature>
<feature type="transmembrane region" description="Helical" evidence="5">
    <location>
        <begin position="224"/>
        <end position="254"/>
    </location>
</feature>
<gene>
    <name evidence="7" type="ORF">SAMN05660337_1776</name>
</gene>
<dbReference type="PANTHER" id="PTHR43021">
    <property type="entry name" value="NA(+)/H(+) ANTIPORTER-RELATED"/>
    <property type="match status" value="1"/>
</dbReference>
<keyword evidence="4 5" id="KW-0472">Membrane</keyword>
<dbReference type="PANTHER" id="PTHR43021:SF2">
    <property type="entry name" value="CATION_H+ EXCHANGER DOMAIN-CONTAINING PROTEIN"/>
    <property type="match status" value="1"/>
</dbReference>
<comment type="subcellular location">
    <subcellularLocation>
        <location evidence="1">Membrane</location>
        <topology evidence="1">Multi-pass membrane protein</topology>
    </subcellularLocation>
</comment>
<keyword evidence="3 5" id="KW-1133">Transmembrane helix</keyword>
<evidence type="ECO:0000256" key="2">
    <source>
        <dbReference type="ARBA" id="ARBA00022692"/>
    </source>
</evidence>
<evidence type="ECO:0000256" key="1">
    <source>
        <dbReference type="ARBA" id="ARBA00004141"/>
    </source>
</evidence>
<feature type="transmembrane region" description="Helical" evidence="5">
    <location>
        <begin position="31"/>
        <end position="51"/>
    </location>
</feature>
<dbReference type="GO" id="GO:1902600">
    <property type="term" value="P:proton transmembrane transport"/>
    <property type="evidence" value="ECO:0007669"/>
    <property type="project" value="InterPro"/>
</dbReference>
<feature type="transmembrane region" description="Helical" evidence="5">
    <location>
        <begin position="151"/>
        <end position="172"/>
    </location>
</feature>
<dbReference type="Pfam" id="PF00999">
    <property type="entry name" value="Na_H_Exchanger"/>
    <property type="match status" value="1"/>
</dbReference>
<dbReference type="InterPro" id="IPR038770">
    <property type="entry name" value="Na+/solute_symporter_sf"/>
</dbReference>
<name>A0A1G9G027_9BACT</name>
<accession>A0A1G9G027</accession>
<feature type="transmembrane region" description="Helical" evidence="5">
    <location>
        <begin position="119"/>
        <end position="139"/>
    </location>
</feature>
<evidence type="ECO:0000313" key="7">
    <source>
        <dbReference type="EMBL" id="SDK93979.1"/>
    </source>
</evidence>
<proteinExistence type="predicted"/>
<dbReference type="EMBL" id="FNGA01000002">
    <property type="protein sequence ID" value="SDK93979.1"/>
    <property type="molecule type" value="Genomic_DNA"/>
</dbReference>
<dbReference type="Proteomes" id="UP000199053">
    <property type="component" value="Unassembled WGS sequence"/>
</dbReference>
<sequence>MTSSALTLITLGLLFLLGLVAEFLGRTTLVPRVSILIVFGFCIGPSGFNVLPEEAGKWLPIVSDMALVLIGVVLGSSLKWSALKNSGRLVLGMVFSVVIITLLIMSVGIWVAGFSIQLALLYAGIALATAPATTLDVIHESKAHGSFTDSLLKIVATADALGLIVFSIMVAVTQMMINSGGGLDIIFVGGRDIFLAVLVGVLLGLPMSYLAGRVKPGEPTLLEVLGLVFICGGVSLWLDVSFLLAAMTMGVVVANMARHHNCPLCAIETIKTIKWPILALFFIFAGVSIELEDVSKNALLIILYIVFRIAGRLIGSMAGAKVVGVDKSYGQWMGMALMPQAGIALGMALTAAHRFPELGSIVTVIATATVFFEIVGPVFTRIALHRMGDVL</sequence>
<dbReference type="GO" id="GO:0016020">
    <property type="term" value="C:membrane"/>
    <property type="evidence" value="ECO:0007669"/>
    <property type="project" value="UniProtKB-SubCell"/>
</dbReference>
<keyword evidence="8" id="KW-1185">Reference proteome</keyword>